<dbReference type="RefSeq" id="WP_221502099.1">
    <property type="nucleotide sequence ID" value="NZ_BAABFG010000005.1"/>
</dbReference>
<dbReference type="Proteomes" id="UP000546162">
    <property type="component" value="Unassembled WGS sequence"/>
</dbReference>
<protein>
    <submittedName>
        <fullName evidence="2">Uncharacterized protein (UPF0548 family)</fullName>
    </submittedName>
</protein>
<dbReference type="InterPro" id="IPR014457">
    <property type="entry name" value="UCP010260"/>
</dbReference>
<gene>
    <name evidence="2" type="ORF">BJY16_008257</name>
</gene>
<dbReference type="PIRSF" id="PIRSF010260">
    <property type="entry name" value="UCP010260"/>
    <property type="match status" value="1"/>
</dbReference>
<dbReference type="PANTHER" id="PTHR34202:SF1">
    <property type="entry name" value="UPF0548 PROTEIN"/>
    <property type="match status" value="1"/>
</dbReference>
<feature type="domain" description="DUF1990" evidence="1">
    <location>
        <begin position="8"/>
        <end position="164"/>
    </location>
</feature>
<sequence>MRTDAELTYREVGATRTDPLPAGYHHVRRDVVVGHGAAAFERAADGLLHWRMHRLAGLAPVSSAEPAAPGTVVVLRAGLGPVRVTIPCRVVYTVAEAGRRGFAYGTLPGHPERGEEAFLVELAADGAVWVRIRAFSRPASLLARAGGPLTRLAQRWATDRYVAAVRRLARPRGESD</sequence>
<evidence type="ECO:0000259" key="1">
    <source>
        <dbReference type="Pfam" id="PF09348"/>
    </source>
</evidence>
<evidence type="ECO:0000313" key="3">
    <source>
        <dbReference type="Proteomes" id="UP000546162"/>
    </source>
</evidence>
<dbReference type="AlphaFoldDB" id="A0A7W7MC63"/>
<dbReference type="InterPro" id="IPR018960">
    <property type="entry name" value="DUF1990"/>
</dbReference>
<proteinExistence type="predicted"/>
<evidence type="ECO:0000313" key="2">
    <source>
        <dbReference type="EMBL" id="MBB4744798.1"/>
    </source>
</evidence>
<reference evidence="2 3" key="1">
    <citation type="submission" date="2020-08" db="EMBL/GenBank/DDBJ databases">
        <title>Sequencing the genomes of 1000 actinobacteria strains.</title>
        <authorList>
            <person name="Klenk H.-P."/>
        </authorList>
    </citation>
    <scope>NUCLEOTIDE SEQUENCE [LARGE SCALE GENOMIC DNA]</scope>
    <source>
        <strain evidence="2 3">DSM 45809</strain>
    </source>
</reference>
<dbReference type="PANTHER" id="PTHR34202">
    <property type="entry name" value="UPF0548 PROTEIN"/>
    <property type="match status" value="1"/>
</dbReference>
<dbReference type="Pfam" id="PF09348">
    <property type="entry name" value="DUF1990"/>
    <property type="match status" value="1"/>
</dbReference>
<comment type="caution">
    <text evidence="2">The sequence shown here is derived from an EMBL/GenBank/DDBJ whole genome shotgun (WGS) entry which is preliminary data.</text>
</comment>
<keyword evidence="3" id="KW-1185">Reference proteome</keyword>
<name>A0A7W7MC63_9ACTN</name>
<dbReference type="EMBL" id="JACHNB010000001">
    <property type="protein sequence ID" value="MBB4744798.1"/>
    <property type="molecule type" value="Genomic_DNA"/>
</dbReference>
<organism evidence="2 3">
    <name type="scientific">Actinoplanes octamycinicus</name>
    <dbReference type="NCBI Taxonomy" id="135948"/>
    <lineage>
        <taxon>Bacteria</taxon>
        <taxon>Bacillati</taxon>
        <taxon>Actinomycetota</taxon>
        <taxon>Actinomycetes</taxon>
        <taxon>Micromonosporales</taxon>
        <taxon>Micromonosporaceae</taxon>
        <taxon>Actinoplanes</taxon>
    </lineage>
</organism>
<accession>A0A7W7MC63</accession>